<proteinExistence type="predicted"/>
<accession>A0A226E256</accession>
<keyword evidence="3" id="KW-1185">Reference proteome</keyword>
<dbReference type="EMBL" id="LNIX01000007">
    <property type="protein sequence ID" value="OXA51358.1"/>
    <property type="molecule type" value="Genomic_DNA"/>
</dbReference>
<organism evidence="2 3">
    <name type="scientific">Folsomia candida</name>
    <name type="common">Springtail</name>
    <dbReference type="NCBI Taxonomy" id="158441"/>
    <lineage>
        <taxon>Eukaryota</taxon>
        <taxon>Metazoa</taxon>
        <taxon>Ecdysozoa</taxon>
        <taxon>Arthropoda</taxon>
        <taxon>Hexapoda</taxon>
        <taxon>Collembola</taxon>
        <taxon>Entomobryomorpha</taxon>
        <taxon>Isotomoidea</taxon>
        <taxon>Isotomidae</taxon>
        <taxon>Proisotominae</taxon>
        <taxon>Folsomia</taxon>
    </lineage>
</organism>
<gene>
    <name evidence="2" type="ORF">Fcan01_13698</name>
</gene>
<evidence type="ECO:0000313" key="2">
    <source>
        <dbReference type="EMBL" id="OXA51358.1"/>
    </source>
</evidence>
<feature type="region of interest" description="Disordered" evidence="1">
    <location>
        <begin position="453"/>
        <end position="481"/>
    </location>
</feature>
<comment type="caution">
    <text evidence="2">The sequence shown here is derived from an EMBL/GenBank/DDBJ whole genome shotgun (WGS) entry which is preliminary data.</text>
</comment>
<protein>
    <submittedName>
        <fullName evidence="2">Transposable element P transposase</fullName>
    </submittedName>
</protein>
<reference evidence="2 3" key="1">
    <citation type="submission" date="2015-12" db="EMBL/GenBank/DDBJ databases">
        <title>The genome of Folsomia candida.</title>
        <authorList>
            <person name="Faddeeva A."/>
            <person name="Derks M.F."/>
            <person name="Anvar Y."/>
            <person name="Smit S."/>
            <person name="Van Straalen N."/>
            <person name="Roelofs D."/>
        </authorList>
    </citation>
    <scope>NUCLEOTIDE SEQUENCE [LARGE SCALE GENOMIC DNA]</scope>
    <source>
        <strain evidence="2 3">VU population</strain>
        <tissue evidence="2">Whole body</tissue>
    </source>
</reference>
<name>A0A226E256_FOLCA</name>
<sequence>MKKLQFSKTLVPWHQCASHKLSPRNKPHKNCQYFEKFRVSLRDTNFYFASSQQFFKQFHQQSRTSILFVSSHSSESSYLTSVAPHLLNLSGQEKMKVRYAVVLFSTTTAAFWRKVYLNRPKEAEFILLINDWFDLFNSRTVKEAKKTKVPFGLNLAQQLDLLDRTESAILELRVGDAKYLYPFQRGFLISISSMRGLFHELSGSHLRISYILTHRVNQDLAENAFSVIRKIGAGHVKPSAVDAKRRLKLLCLTWGANTFKTSSVEAEDNEPCLSARMIHSLTTVEINIKDLNETNADEVLQSMGMPESCEHGGKEFIAGFVASKLCNILPGLKASPEEVDMLNQNSWVKSLGKEHLTVPSLKWLNWVELLESEFRTYHRTGDKYKINGNPGVLKGFCEALSNKYQEIPVKALEKYIKTRLFIRIKNRNKLIVEERRKAAKLRADRWTPYQVRISTSTPCDDETDEESYSDDDDELEEFERE</sequence>
<dbReference type="Proteomes" id="UP000198287">
    <property type="component" value="Unassembled WGS sequence"/>
</dbReference>
<evidence type="ECO:0000313" key="3">
    <source>
        <dbReference type="Proteomes" id="UP000198287"/>
    </source>
</evidence>
<dbReference type="AlphaFoldDB" id="A0A226E256"/>
<evidence type="ECO:0000256" key="1">
    <source>
        <dbReference type="SAM" id="MobiDB-lite"/>
    </source>
</evidence>
<feature type="compositionally biased region" description="Acidic residues" evidence="1">
    <location>
        <begin position="459"/>
        <end position="481"/>
    </location>
</feature>
<dbReference type="OMA" id="WHQCASH"/>